<accession>A0A061I4E6</accession>
<feature type="chain" id="PRO_5001600449" evidence="2">
    <location>
        <begin position="20"/>
        <end position="218"/>
    </location>
</feature>
<protein>
    <submittedName>
        <fullName evidence="3">Uncharacterized protein</fullName>
    </submittedName>
</protein>
<organism evidence="3 4">
    <name type="scientific">Cricetulus griseus</name>
    <name type="common">Chinese hamster</name>
    <name type="synonym">Cricetulus barabensis griseus</name>
    <dbReference type="NCBI Taxonomy" id="10029"/>
    <lineage>
        <taxon>Eukaryota</taxon>
        <taxon>Metazoa</taxon>
        <taxon>Chordata</taxon>
        <taxon>Craniata</taxon>
        <taxon>Vertebrata</taxon>
        <taxon>Euteleostomi</taxon>
        <taxon>Mammalia</taxon>
        <taxon>Eutheria</taxon>
        <taxon>Euarchontoglires</taxon>
        <taxon>Glires</taxon>
        <taxon>Rodentia</taxon>
        <taxon>Myomorpha</taxon>
        <taxon>Muroidea</taxon>
        <taxon>Cricetidae</taxon>
        <taxon>Cricetinae</taxon>
        <taxon>Cricetulus</taxon>
    </lineage>
</organism>
<feature type="signal peptide" evidence="2">
    <location>
        <begin position="1"/>
        <end position="19"/>
    </location>
</feature>
<evidence type="ECO:0000256" key="2">
    <source>
        <dbReference type="SAM" id="SignalP"/>
    </source>
</evidence>
<dbReference type="Proteomes" id="UP000030759">
    <property type="component" value="Unassembled WGS sequence"/>
</dbReference>
<feature type="region of interest" description="Disordered" evidence="1">
    <location>
        <begin position="191"/>
        <end position="218"/>
    </location>
</feature>
<feature type="compositionally biased region" description="Basic and acidic residues" evidence="1">
    <location>
        <begin position="208"/>
        <end position="218"/>
    </location>
</feature>
<dbReference type="AlphaFoldDB" id="A0A061I4E6"/>
<name>A0A061I4E6_CRIGR</name>
<reference evidence="4" key="1">
    <citation type="journal article" date="2013" name="Nat. Biotechnol.">
        <title>Chinese hamster genome sequenced from sorted chromosomes.</title>
        <authorList>
            <person name="Brinkrolf K."/>
            <person name="Rupp O."/>
            <person name="Laux H."/>
            <person name="Kollin F."/>
            <person name="Ernst W."/>
            <person name="Linke B."/>
            <person name="Kofler R."/>
            <person name="Romand S."/>
            <person name="Hesse F."/>
            <person name="Budach W.E."/>
            <person name="Galosy S."/>
            <person name="Muller D."/>
            <person name="Noll T."/>
            <person name="Wienberg J."/>
            <person name="Jostock T."/>
            <person name="Leonard M."/>
            <person name="Grillari J."/>
            <person name="Tauch A."/>
            <person name="Goesmann A."/>
            <person name="Helk B."/>
            <person name="Mott J.E."/>
            <person name="Puhler A."/>
            <person name="Borth N."/>
        </authorList>
    </citation>
    <scope>NUCLEOTIDE SEQUENCE [LARGE SCALE GENOMIC DNA]</scope>
    <source>
        <strain evidence="4">17A/GY</strain>
    </source>
</reference>
<keyword evidence="2" id="KW-0732">Signal</keyword>
<sequence length="218" mass="25230">MFFMLLGLWSLDYVISVLGYPNSVKYGFPVKSDIANDPPVYECILFITHSSIDEHLKFLVVVNRAMGISLIEQRYLRSTQSHTFKAEEEKEIQIPVPTRPVTHSISEEPSEAVSSIFQIEQEDVFEWGTIGEENLRFKSQEMLETVPLEDSSEPLEGDVSTTAKEKSKQKSLKVKSTEFLQIRGTEAKRIQKSRPIVKPLKSRKFVRRYREDKKRMKK</sequence>
<dbReference type="EMBL" id="KE676335">
    <property type="protein sequence ID" value="ERE73984.1"/>
    <property type="molecule type" value="Genomic_DNA"/>
</dbReference>
<evidence type="ECO:0000313" key="4">
    <source>
        <dbReference type="Proteomes" id="UP000030759"/>
    </source>
</evidence>
<proteinExistence type="predicted"/>
<evidence type="ECO:0000256" key="1">
    <source>
        <dbReference type="SAM" id="MobiDB-lite"/>
    </source>
</evidence>
<gene>
    <name evidence="3" type="ORF">H671_5g13784</name>
</gene>
<feature type="region of interest" description="Disordered" evidence="1">
    <location>
        <begin position="146"/>
        <end position="170"/>
    </location>
</feature>
<evidence type="ECO:0000313" key="3">
    <source>
        <dbReference type="EMBL" id="ERE73984.1"/>
    </source>
</evidence>